<dbReference type="PANTHER" id="PTHR48043:SF73">
    <property type="entry name" value="UDP-GLUCURONOSYLTRANSFERASE"/>
    <property type="match status" value="1"/>
</dbReference>
<feature type="chain" id="PRO_5035736625" description="glucuronosyltransferase" evidence="12">
    <location>
        <begin position="24"/>
        <end position="979"/>
    </location>
</feature>
<evidence type="ECO:0000256" key="8">
    <source>
        <dbReference type="ARBA" id="ARBA00022989"/>
    </source>
</evidence>
<keyword evidence="6 11" id="KW-0812">Transmembrane</keyword>
<evidence type="ECO:0000313" key="13">
    <source>
        <dbReference type="EMBL" id="CAB3397902.1"/>
    </source>
</evidence>
<keyword evidence="4" id="KW-0328">Glycosyltransferase</keyword>
<evidence type="ECO:0000256" key="1">
    <source>
        <dbReference type="ARBA" id="ARBA00004167"/>
    </source>
</evidence>
<dbReference type="AlphaFoldDB" id="A0A8S1EJI4"/>
<feature type="signal peptide" evidence="12">
    <location>
        <begin position="1"/>
        <end position="23"/>
    </location>
</feature>
<dbReference type="Gene3D" id="3.40.50.2000">
    <property type="entry name" value="Glycogen Phosphorylase B"/>
    <property type="match status" value="2"/>
</dbReference>
<dbReference type="CDD" id="cd03784">
    <property type="entry name" value="GT1_Gtf-like"/>
    <property type="match status" value="2"/>
</dbReference>
<dbReference type="Pfam" id="PF00201">
    <property type="entry name" value="UDPGT"/>
    <property type="match status" value="2"/>
</dbReference>
<dbReference type="GO" id="GO:0015020">
    <property type="term" value="F:glucuronosyltransferase activity"/>
    <property type="evidence" value="ECO:0007669"/>
    <property type="project" value="UniProtKB-EC"/>
</dbReference>
<comment type="catalytic activity">
    <reaction evidence="10">
        <text>glucuronate acceptor + UDP-alpha-D-glucuronate = acceptor beta-D-glucuronoside + UDP + H(+)</text>
        <dbReference type="Rhea" id="RHEA:21032"/>
        <dbReference type="ChEBI" id="CHEBI:15378"/>
        <dbReference type="ChEBI" id="CHEBI:58052"/>
        <dbReference type="ChEBI" id="CHEBI:58223"/>
        <dbReference type="ChEBI" id="CHEBI:132367"/>
        <dbReference type="ChEBI" id="CHEBI:132368"/>
        <dbReference type="EC" id="2.4.1.17"/>
    </reaction>
</comment>
<dbReference type="PROSITE" id="PS00375">
    <property type="entry name" value="UDPGT"/>
    <property type="match status" value="1"/>
</dbReference>
<reference evidence="13 14" key="1">
    <citation type="submission" date="2020-04" db="EMBL/GenBank/DDBJ databases">
        <authorList>
            <person name="Laetsch R D."/>
            <person name="Stevens L."/>
            <person name="Kumar S."/>
            <person name="Blaxter L. M."/>
        </authorList>
    </citation>
    <scope>NUCLEOTIDE SEQUENCE [LARGE SCALE GENOMIC DNA]</scope>
</reference>
<evidence type="ECO:0000256" key="4">
    <source>
        <dbReference type="ARBA" id="ARBA00022676"/>
    </source>
</evidence>
<evidence type="ECO:0000256" key="6">
    <source>
        <dbReference type="ARBA" id="ARBA00022692"/>
    </source>
</evidence>
<proteinExistence type="inferred from homology"/>
<comment type="similarity">
    <text evidence="2">Belongs to the UDP-glycosyltransferase family.</text>
</comment>
<evidence type="ECO:0000256" key="12">
    <source>
        <dbReference type="SAM" id="SignalP"/>
    </source>
</evidence>
<protein>
    <recommendedName>
        <fullName evidence="3">glucuronosyltransferase</fullName>
        <ecNumber evidence="3">2.4.1.17</ecNumber>
    </recommendedName>
</protein>
<keyword evidence="14" id="KW-1185">Reference proteome</keyword>
<dbReference type="FunFam" id="3.40.50.2000:FF:000021">
    <property type="entry name" value="UDP-glucuronosyltransferase"/>
    <property type="match status" value="1"/>
</dbReference>
<dbReference type="Proteomes" id="UP000494206">
    <property type="component" value="Unassembled WGS sequence"/>
</dbReference>
<evidence type="ECO:0000256" key="7">
    <source>
        <dbReference type="ARBA" id="ARBA00022729"/>
    </source>
</evidence>
<dbReference type="OrthoDB" id="5835829at2759"/>
<dbReference type="EC" id="2.4.1.17" evidence="3"/>
<dbReference type="PANTHER" id="PTHR48043">
    <property type="entry name" value="EG:EG0003.4 PROTEIN-RELATED"/>
    <property type="match status" value="1"/>
</dbReference>
<keyword evidence="7 12" id="KW-0732">Signal</keyword>
<evidence type="ECO:0000256" key="3">
    <source>
        <dbReference type="ARBA" id="ARBA00012544"/>
    </source>
</evidence>
<feature type="transmembrane region" description="Helical" evidence="11">
    <location>
        <begin position="942"/>
        <end position="961"/>
    </location>
</feature>
<accession>A0A8S1EJI4</accession>
<dbReference type="GO" id="GO:0016020">
    <property type="term" value="C:membrane"/>
    <property type="evidence" value="ECO:0007669"/>
    <property type="project" value="UniProtKB-SubCell"/>
</dbReference>
<name>A0A8S1EJI4_9PELO</name>
<dbReference type="InterPro" id="IPR035595">
    <property type="entry name" value="UDP_glycos_trans_CS"/>
</dbReference>
<evidence type="ECO:0000256" key="11">
    <source>
        <dbReference type="SAM" id="Phobius"/>
    </source>
</evidence>
<dbReference type="SUPFAM" id="SSF53756">
    <property type="entry name" value="UDP-Glycosyltransferase/glycogen phosphorylase"/>
    <property type="match status" value="2"/>
</dbReference>
<keyword evidence="5" id="KW-0808">Transferase</keyword>
<sequence>MHLTTTSFLFIFLTNSLPEYVDSYKVFVFNPAFGASHSNFLGKISDILVDAGHDVTMFIPVFMHEKKHLVGTKKVKKIIQLDQDPRIYELQKESHSDEIMKKQIWNMSSDMTTFIPMLANFNKAFGYNCEYLFKQTELIERLRNEKFDLAITESLFICPFAILDHIGVKNVINADSILEMDSVKYALGEPALPSIYPGVFSTERDSMSFLGRTKNTASLFFSYGFTISRYFAELNAIKDLYPNGKSWQELISGIAFNMINSNQYLDYPSAVLPKTLYIGGMQVNTKREGKAKLSKEWDQILSQRKNNVLVSFGSNAYSCYMPDSFKKAFLDVFASMSDTTFIWKYEIENATIADHLPNVVLTTWMPQNDLLADERLTIFVTHGGLGSTIELAYQGTKAVVIPLMADQPRNAHMLSRHGGAIQLDKTLLGNSTAIREAIMTVMSDPKYEQNAKRLANILANQPIQPKETVLKHCDFAVQFGPLESLNSAGKVTLRKNSFFLNRIADELKKAGHDVTLLEIDYLQISDHTKSAKLVEKRVIRNFNNSARFVDVLQSYSKYVLEPDDMIRDLKGLYAYQTVSNDLCREVIERDDLLNELKSEKFDAFIAETIHICGFGIAKAIGIERRFMVSSCPFYGGMYDMIGLPIPTSTVPLYGRMSEQPTYMQRAQNLVWNVLNVVVFRSIHSQLTTIFREKFGPEFTDITKVVRDIDMVFISTDEIIDYAAPILPYMVFIGGLGVEDDHTRMDDKTAAEMKKGKNGVILFSMGTIANTSKLPEEVMKSFMEIVKKFSDFHFIIRADKYDTVTKHFAKGIDNVYISDWIPQPEIIAHPRLRAFITHAGYNGIIESARSGVPLITIPFMFDQPLNANAVEKKAIEQAIEHILSNPSYKKGAERMKNLILTKPMNSRDRFIKTIEWVIKNNGIPELLTDGRKLGLIEFYNLDILVPFVIFPGFLLIITFFKLQWQTCFVAYKKDEKVKFE</sequence>
<evidence type="ECO:0000256" key="5">
    <source>
        <dbReference type="ARBA" id="ARBA00022679"/>
    </source>
</evidence>
<organism evidence="13 14">
    <name type="scientific">Caenorhabditis bovis</name>
    <dbReference type="NCBI Taxonomy" id="2654633"/>
    <lineage>
        <taxon>Eukaryota</taxon>
        <taxon>Metazoa</taxon>
        <taxon>Ecdysozoa</taxon>
        <taxon>Nematoda</taxon>
        <taxon>Chromadorea</taxon>
        <taxon>Rhabditida</taxon>
        <taxon>Rhabditina</taxon>
        <taxon>Rhabditomorpha</taxon>
        <taxon>Rhabditoidea</taxon>
        <taxon>Rhabditidae</taxon>
        <taxon>Peloderinae</taxon>
        <taxon>Caenorhabditis</taxon>
    </lineage>
</organism>
<comment type="subcellular location">
    <subcellularLocation>
        <location evidence="1">Membrane</location>
        <topology evidence="1">Single-pass membrane protein</topology>
    </subcellularLocation>
</comment>
<dbReference type="FunFam" id="3.40.50.2000:FF:000038">
    <property type="entry name" value="UDP-GlucuronosylTransferase"/>
    <property type="match status" value="1"/>
</dbReference>
<dbReference type="EMBL" id="CADEPM010000001">
    <property type="protein sequence ID" value="CAB3397902.1"/>
    <property type="molecule type" value="Genomic_DNA"/>
</dbReference>
<evidence type="ECO:0000256" key="9">
    <source>
        <dbReference type="ARBA" id="ARBA00023136"/>
    </source>
</evidence>
<keyword evidence="8 11" id="KW-1133">Transmembrane helix</keyword>
<comment type="caution">
    <text evidence="13">The sequence shown here is derived from an EMBL/GenBank/DDBJ whole genome shotgun (WGS) entry which is preliminary data.</text>
</comment>
<evidence type="ECO:0000313" key="14">
    <source>
        <dbReference type="Proteomes" id="UP000494206"/>
    </source>
</evidence>
<evidence type="ECO:0000256" key="2">
    <source>
        <dbReference type="ARBA" id="ARBA00009995"/>
    </source>
</evidence>
<dbReference type="InterPro" id="IPR002213">
    <property type="entry name" value="UDP_glucos_trans"/>
</dbReference>
<keyword evidence="9 11" id="KW-0472">Membrane</keyword>
<evidence type="ECO:0000256" key="10">
    <source>
        <dbReference type="ARBA" id="ARBA00047475"/>
    </source>
</evidence>
<gene>
    <name evidence="13" type="ORF">CBOVIS_LOCUS1246</name>
</gene>
<dbReference type="InterPro" id="IPR050271">
    <property type="entry name" value="UDP-glycosyltransferase"/>
</dbReference>